<feature type="transmembrane region" description="Helical" evidence="5">
    <location>
        <begin position="120"/>
        <end position="142"/>
    </location>
</feature>
<keyword evidence="3" id="KW-0378">Hydrolase</keyword>
<dbReference type="InterPro" id="IPR001478">
    <property type="entry name" value="PDZ"/>
</dbReference>
<proteinExistence type="inferred from homology"/>
<dbReference type="Proteomes" id="UP000465622">
    <property type="component" value="Chromosome"/>
</dbReference>
<dbReference type="Pfam" id="PF13180">
    <property type="entry name" value="PDZ_2"/>
    <property type="match status" value="1"/>
</dbReference>
<evidence type="ECO:0000256" key="1">
    <source>
        <dbReference type="ARBA" id="ARBA00010541"/>
    </source>
</evidence>
<dbReference type="InterPro" id="IPR051201">
    <property type="entry name" value="Chloro_Bact_Ser_Proteases"/>
</dbReference>
<dbReference type="PANTHER" id="PTHR43343:SF3">
    <property type="entry name" value="PROTEASE DO-LIKE 8, CHLOROPLASTIC"/>
    <property type="match status" value="1"/>
</dbReference>
<dbReference type="InterPro" id="IPR009003">
    <property type="entry name" value="Peptidase_S1_PA"/>
</dbReference>
<keyword evidence="8" id="KW-1185">Reference proteome</keyword>
<dbReference type="SUPFAM" id="SSF50156">
    <property type="entry name" value="PDZ domain-like"/>
    <property type="match status" value="1"/>
</dbReference>
<dbReference type="Gene3D" id="2.30.42.10">
    <property type="match status" value="1"/>
</dbReference>
<keyword evidence="5" id="KW-1133">Transmembrane helix</keyword>
<dbReference type="GO" id="GO:0008233">
    <property type="term" value="F:peptidase activity"/>
    <property type="evidence" value="ECO:0007669"/>
    <property type="project" value="UniProtKB-KW"/>
</dbReference>
<keyword evidence="5" id="KW-0472">Membrane</keyword>
<accession>A0ABM7I2S4</accession>
<evidence type="ECO:0000256" key="2">
    <source>
        <dbReference type="ARBA" id="ARBA00022670"/>
    </source>
</evidence>
<dbReference type="GO" id="GO:0006508">
    <property type="term" value="P:proteolysis"/>
    <property type="evidence" value="ECO:0007669"/>
    <property type="project" value="UniProtKB-KW"/>
</dbReference>
<evidence type="ECO:0000256" key="3">
    <source>
        <dbReference type="ARBA" id="ARBA00022801"/>
    </source>
</evidence>
<feature type="compositionally biased region" description="Basic and acidic residues" evidence="4">
    <location>
        <begin position="49"/>
        <end position="58"/>
    </location>
</feature>
<keyword evidence="5" id="KW-0812">Transmembrane</keyword>
<feature type="region of interest" description="Disordered" evidence="4">
    <location>
        <begin position="147"/>
        <end position="181"/>
    </location>
</feature>
<dbReference type="PROSITE" id="PS50106">
    <property type="entry name" value="PDZ"/>
    <property type="match status" value="1"/>
</dbReference>
<organism evidence="7 8">
    <name type="scientific">Mycolicibacterium mageritense</name>
    <name type="common">Mycobacterium mageritense</name>
    <dbReference type="NCBI Taxonomy" id="53462"/>
    <lineage>
        <taxon>Bacteria</taxon>
        <taxon>Bacillati</taxon>
        <taxon>Actinomycetota</taxon>
        <taxon>Actinomycetes</taxon>
        <taxon>Mycobacteriales</taxon>
        <taxon>Mycobacteriaceae</taxon>
        <taxon>Mycolicibacterium</taxon>
    </lineage>
</organism>
<evidence type="ECO:0000256" key="5">
    <source>
        <dbReference type="SAM" id="Phobius"/>
    </source>
</evidence>
<dbReference type="Gene3D" id="2.40.10.10">
    <property type="entry name" value="Trypsin-like serine proteases"/>
    <property type="match status" value="2"/>
</dbReference>
<feature type="compositionally biased region" description="Polar residues" evidence="4">
    <location>
        <begin position="272"/>
        <end position="282"/>
    </location>
</feature>
<evidence type="ECO:0000256" key="4">
    <source>
        <dbReference type="SAM" id="MobiDB-lite"/>
    </source>
</evidence>
<dbReference type="InterPro" id="IPR043504">
    <property type="entry name" value="Peptidase_S1_PA_chymotrypsin"/>
</dbReference>
<comment type="similarity">
    <text evidence="1">Belongs to the peptidase S1C family.</text>
</comment>
<evidence type="ECO:0000313" key="8">
    <source>
        <dbReference type="Proteomes" id="UP000465622"/>
    </source>
</evidence>
<dbReference type="EMBL" id="AP022567">
    <property type="protein sequence ID" value="BBX37192.1"/>
    <property type="molecule type" value="Genomic_DNA"/>
</dbReference>
<reference evidence="7 8" key="1">
    <citation type="journal article" date="2019" name="Emerg. Microbes Infect.">
        <title>Comprehensive subspecies identification of 175 nontuberculous mycobacteria species based on 7547 genomic profiles.</title>
        <authorList>
            <person name="Matsumoto Y."/>
            <person name="Kinjo T."/>
            <person name="Motooka D."/>
            <person name="Nabeya D."/>
            <person name="Jung N."/>
            <person name="Uechi K."/>
            <person name="Horii T."/>
            <person name="Iida T."/>
            <person name="Fujita J."/>
            <person name="Nakamura S."/>
        </authorList>
    </citation>
    <scope>NUCLEOTIDE SEQUENCE [LARGE SCALE GENOMIC DNA]</scope>
    <source>
        <strain evidence="7 8">JCM 12375</strain>
    </source>
</reference>
<dbReference type="InterPro" id="IPR001940">
    <property type="entry name" value="Peptidase_S1C"/>
</dbReference>
<keyword evidence="2 7" id="KW-0645">Protease</keyword>
<evidence type="ECO:0000313" key="7">
    <source>
        <dbReference type="EMBL" id="BBX37192.1"/>
    </source>
</evidence>
<protein>
    <submittedName>
        <fullName evidence="7">Serine protease</fullName>
    </submittedName>
</protein>
<name>A0ABM7I2S4_MYCME</name>
<feature type="domain" description="PDZ" evidence="6">
    <location>
        <begin position="441"/>
        <end position="522"/>
    </location>
</feature>
<dbReference type="SUPFAM" id="SSF50494">
    <property type="entry name" value="Trypsin-like serine proteases"/>
    <property type="match status" value="1"/>
</dbReference>
<dbReference type="PANTHER" id="PTHR43343">
    <property type="entry name" value="PEPTIDASE S12"/>
    <property type="match status" value="1"/>
</dbReference>
<dbReference type="PRINTS" id="PR00834">
    <property type="entry name" value="PROTEASES2C"/>
</dbReference>
<feature type="region of interest" description="Disordered" evidence="4">
    <location>
        <begin position="232"/>
        <end position="282"/>
    </location>
</feature>
<dbReference type="InterPro" id="IPR036034">
    <property type="entry name" value="PDZ_sf"/>
</dbReference>
<sequence length="537" mass="54003">MKVFDSAELILSKASVDAGNLLPGAGTAHDYRRLEEVETIAMSYWSRSSSERTGDEWPPKQAADNQNPSPWSRAGYQRHHESPQAAGGYHPPYFAHPDATTPFQAPLGQQLPPPRKRSRVGVLVGTAAVAMVAGAASAVAVIDHSGKPALDPQASQHIGKPTPATDSTPPRNAAPTGSVEQVSAKVLPSVVKLQIETGQGRAEGSGIVLSADGLILTNNHVVAEAADNGQAQAPLGADSAPGEQFPGLPPGLFPGGQWPGEGRQAPSDGPTARSSRQTNGDAAATVTFSDGRTVPFTVVGTDPDDDLAVVRAENVSGLTPITIGSSKDLRVGQNVVAIGSPLGLQGTVTTGIISALDRPVATGDEQGGGQSVMNAIQTDAAINPGNSGGALVDMNGDLIGVNSAIASLGGGQGSQGGGQSGSIGLGFAIPVDQAKRIADELVSTGTVQHASLGVQLGTGTDAHGAPVAGVVNGGPAAAAGLPEGAVITKLDGKPIDGPEALVAQVRSKAPGDNVTLTYDDPSGASRTVQVTLGQLQS</sequence>
<gene>
    <name evidence="7" type="ORF">MMAGJ_64740</name>
</gene>
<evidence type="ECO:0000259" key="6">
    <source>
        <dbReference type="PROSITE" id="PS50106"/>
    </source>
</evidence>
<dbReference type="SMART" id="SM00228">
    <property type="entry name" value="PDZ"/>
    <property type="match status" value="1"/>
</dbReference>
<dbReference type="Pfam" id="PF13365">
    <property type="entry name" value="Trypsin_2"/>
    <property type="match status" value="1"/>
</dbReference>
<feature type="region of interest" description="Disordered" evidence="4">
    <location>
        <begin position="48"/>
        <end position="116"/>
    </location>
</feature>